<dbReference type="GO" id="GO:0050660">
    <property type="term" value="F:flavin adenine dinucleotide binding"/>
    <property type="evidence" value="ECO:0007669"/>
    <property type="project" value="InterPro"/>
</dbReference>
<reference evidence="10 11" key="1">
    <citation type="submission" date="2019-05" db="EMBL/GenBank/DDBJ databases">
        <title>Complete genome sequencing of Anaerostipes rhamnosivorans.</title>
        <authorList>
            <person name="Bui T.P.N."/>
            <person name="de Vos W.M."/>
        </authorList>
    </citation>
    <scope>NUCLEOTIDE SEQUENCE [LARGE SCALE GENOMIC DNA]</scope>
    <source>
        <strain evidence="10 11">1y2</strain>
    </source>
</reference>
<keyword evidence="3 6" id="KW-0285">Flavoprotein</keyword>
<dbReference type="OrthoDB" id="9802447at2"/>
<keyword evidence="5 6" id="KW-0560">Oxidoreductase</keyword>
<evidence type="ECO:0000256" key="4">
    <source>
        <dbReference type="ARBA" id="ARBA00022827"/>
    </source>
</evidence>
<dbReference type="InterPro" id="IPR009100">
    <property type="entry name" value="AcylCoA_DH/oxidase_NM_dom_sf"/>
</dbReference>
<evidence type="ECO:0000259" key="9">
    <source>
        <dbReference type="Pfam" id="PF02771"/>
    </source>
</evidence>
<comment type="similarity">
    <text evidence="2 6">Belongs to the acyl-CoA dehydrogenase family.</text>
</comment>
<feature type="domain" description="Acyl-CoA oxidase/dehydrogenase middle" evidence="8">
    <location>
        <begin position="120"/>
        <end position="215"/>
    </location>
</feature>
<evidence type="ECO:0000256" key="1">
    <source>
        <dbReference type="ARBA" id="ARBA00001974"/>
    </source>
</evidence>
<feature type="domain" description="Acyl-CoA dehydrogenase/oxidase C-terminal" evidence="7">
    <location>
        <begin position="227"/>
        <end position="374"/>
    </location>
</feature>
<name>A0A4P8ICH1_9FIRM</name>
<protein>
    <submittedName>
        <fullName evidence="10">Butyryl-CoA dehydrogenase</fullName>
        <ecNumber evidence="10">1.3.8.1</ecNumber>
    </submittedName>
</protein>
<dbReference type="PANTHER" id="PTHR43884:SF12">
    <property type="entry name" value="ISOVALERYL-COA DEHYDROGENASE, MITOCHONDRIAL-RELATED"/>
    <property type="match status" value="1"/>
</dbReference>
<evidence type="ECO:0000256" key="3">
    <source>
        <dbReference type="ARBA" id="ARBA00022630"/>
    </source>
</evidence>
<evidence type="ECO:0000313" key="10">
    <source>
        <dbReference type="EMBL" id="QCP35432.1"/>
    </source>
</evidence>
<dbReference type="SUPFAM" id="SSF56645">
    <property type="entry name" value="Acyl-CoA dehydrogenase NM domain-like"/>
    <property type="match status" value="1"/>
</dbReference>
<sequence length="378" mass="40775">MAYLISEEANDLLQDVREFCENEVKEQCKEFDKSGEWPKEIYDKAIEMQLHSLEVPEEYGGPGLSRVDVAALIEEMAIADAGFATTISASGLGTKPVLIAGNEEQKQHVCSQIIEGGFGAFCLTEPGAGSDAGAGTTTAVKDGDEYILNGRKCFITNGGIASFYCITAMTDKSKGVKGISMFLVDAGTPGLSTGNEEDKMGIRTSNTCDVVLEDCRIPAANLIGQEGKGFGIAMKTLDQARAWMGCVAAGIAQRGINEAIAYGKERIQFGKPIIRNQALQFKIADMAIKTETARQMVAHALTKMDLSLPHSKEAAIAKCYASDIAMEVASEAIQMFGGYGYSREYPVEKLLRDAKIFQIFEGSNEIQRIVIANNTIGR</sequence>
<evidence type="ECO:0000256" key="5">
    <source>
        <dbReference type="ARBA" id="ARBA00023002"/>
    </source>
</evidence>
<dbReference type="FunFam" id="2.40.110.10:FF:000001">
    <property type="entry name" value="Acyl-CoA dehydrogenase, mitochondrial"/>
    <property type="match status" value="1"/>
</dbReference>
<dbReference type="EMBL" id="CP040058">
    <property type="protein sequence ID" value="QCP35432.1"/>
    <property type="molecule type" value="Genomic_DNA"/>
</dbReference>
<dbReference type="InterPro" id="IPR037069">
    <property type="entry name" value="AcylCoA_DH/ox_N_sf"/>
</dbReference>
<dbReference type="PROSITE" id="PS00072">
    <property type="entry name" value="ACYL_COA_DH_1"/>
    <property type="match status" value="1"/>
</dbReference>
<dbReference type="InterPro" id="IPR013786">
    <property type="entry name" value="AcylCoA_DH/ox_N"/>
</dbReference>
<dbReference type="PANTHER" id="PTHR43884">
    <property type="entry name" value="ACYL-COA DEHYDROGENASE"/>
    <property type="match status" value="1"/>
</dbReference>
<evidence type="ECO:0000259" key="8">
    <source>
        <dbReference type="Pfam" id="PF02770"/>
    </source>
</evidence>
<dbReference type="InterPro" id="IPR009075">
    <property type="entry name" value="AcylCo_DH/oxidase_C"/>
</dbReference>
<proteinExistence type="inferred from homology"/>
<organism evidence="10 11">
    <name type="scientific">Anaerostipes rhamnosivorans</name>
    <dbReference type="NCBI Taxonomy" id="1229621"/>
    <lineage>
        <taxon>Bacteria</taxon>
        <taxon>Bacillati</taxon>
        <taxon>Bacillota</taxon>
        <taxon>Clostridia</taxon>
        <taxon>Lachnospirales</taxon>
        <taxon>Lachnospiraceae</taxon>
        <taxon>Anaerostipes</taxon>
    </lineage>
</organism>
<accession>A0A4P8ICH1</accession>
<comment type="cofactor">
    <cofactor evidence="1 6">
        <name>FAD</name>
        <dbReference type="ChEBI" id="CHEBI:57692"/>
    </cofactor>
</comment>
<dbReference type="FunFam" id="1.20.140.10:FF:000011">
    <property type="entry name" value="Medium-chain specific acyl-CoA dehydrogenase, mitochondrial"/>
    <property type="match status" value="1"/>
</dbReference>
<evidence type="ECO:0000259" key="7">
    <source>
        <dbReference type="Pfam" id="PF00441"/>
    </source>
</evidence>
<dbReference type="InterPro" id="IPR006091">
    <property type="entry name" value="Acyl-CoA_Oxase/DH_mid-dom"/>
</dbReference>
<dbReference type="InterPro" id="IPR036250">
    <property type="entry name" value="AcylCo_DH-like_C"/>
</dbReference>
<dbReference type="Pfam" id="PF02770">
    <property type="entry name" value="Acyl-CoA_dh_M"/>
    <property type="match status" value="1"/>
</dbReference>
<dbReference type="KEGG" id="arf:AR1Y2_1978"/>
<dbReference type="InterPro" id="IPR046373">
    <property type="entry name" value="Acyl-CoA_Oxase/DH_mid-dom_sf"/>
</dbReference>
<evidence type="ECO:0000256" key="6">
    <source>
        <dbReference type="RuleBase" id="RU362125"/>
    </source>
</evidence>
<dbReference type="Gene3D" id="1.20.140.10">
    <property type="entry name" value="Butyryl-CoA Dehydrogenase, subunit A, domain 3"/>
    <property type="match status" value="1"/>
</dbReference>
<evidence type="ECO:0000256" key="2">
    <source>
        <dbReference type="ARBA" id="ARBA00009347"/>
    </source>
</evidence>
<dbReference type="RefSeq" id="WP_137328815.1">
    <property type="nucleotide sequence ID" value="NZ_CP040058.1"/>
</dbReference>
<dbReference type="PROSITE" id="PS00073">
    <property type="entry name" value="ACYL_COA_DH_2"/>
    <property type="match status" value="1"/>
</dbReference>
<dbReference type="Pfam" id="PF02771">
    <property type="entry name" value="Acyl-CoA_dh_N"/>
    <property type="match status" value="1"/>
</dbReference>
<dbReference type="Gene3D" id="1.10.540.10">
    <property type="entry name" value="Acyl-CoA dehydrogenase/oxidase, N-terminal domain"/>
    <property type="match status" value="1"/>
</dbReference>
<gene>
    <name evidence="10" type="ORF">AR1Y2_1978</name>
</gene>
<evidence type="ECO:0000313" key="11">
    <source>
        <dbReference type="Proteomes" id="UP000298653"/>
    </source>
</evidence>
<dbReference type="InterPro" id="IPR006089">
    <property type="entry name" value="Acyl-CoA_DH_CS"/>
</dbReference>
<dbReference type="Proteomes" id="UP000298653">
    <property type="component" value="Chromosome"/>
</dbReference>
<dbReference type="EC" id="1.3.8.1" evidence="10"/>
<dbReference type="AlphaFoldDB" id="A0A4P8ICH1"/>
<keyword evidence="4 6" id="KW-0274">FAD</keyword>
<feature type="domain" description="Acyl-CoA dehydrogenase/oxidase N-terminal" evidence="9">
    <location>
        <begin position="6"/>
        <end position="116"/>
    </location>
</feature>
<dbReference type="Gene3D" id="2.40.110.10">
    <property type="entry name" value="Butyryl-CoA Dehydrogenase, subunit A, domain 2"/>
    <property type="match status" value="1"/>
</dbReference>
<dbReference type="PIRSF" id="PIRSF016578">
    <property type="entry name" value="HsaA"/>
    <property type="match status" value="1"/>
</dbReference>
<dbReference type="Pfam" id="PF00441">
    <property type="entry name" value="Acyl-CoA_dh_1"/>
    <property type="match status" value="1"/>
</dbReference>
<keyword evidence="11" id="KW-1185">Reference proteome</keyword>
<dbReference type="SUPFAM" id="SSF47203">
    <property type="entry name" value="Acyl-CoA dehydrogenase C-terminal domain-like"/>
    <property type="match status" value="1"/>
</dbReference>
<dbReference type="GO" id="GO:0016937">
    <property type="term" value="F:short-chain fatty acyl-CoA dehydrogenase activity"/>
    <property type="evidence" value="ECO:0007669"/>
    <property type="project" value="UniProtKB-EC"/>
</dbReference>